<comment type="catalytic activity">
    <reaction evidence="5">
        <text>diphthine-[translation elongation factor 2] + NH4(+) + ATP = diphthamide-[translation elongation factor 2] + AMP + diphosphate + H(+)</text>
        <dbReference type="Rhea" id="RHEA:19753"/>
        <dbReference type="Rhea" id="RHEA-COMP:10172"/>
        <dbReference type="Rhea" id="RHEA-COMP:10174"/>
        <dbReference type="ChEBI" id="CHEBI:15378"/>
        <dbReference type="ChEBI" id="CHEBI:16692"/>
        <dbReference type="ChEBI" id="CHEBI:28938"/>
        <dbReference type="ChEBI" id="CHEBI:30616"/>
        <dbReference type="ChEBI" id="CHEBI:33019"/>
        <dbReference type="ChEBI" id="CHEBI:82696"/>
        <dbReference type="ChEBI" id="CHEBI:456215"/>
        <dbReference type="EC" id="6.3.1.14"/>
    </reaction>
</comment>
<dbReference type="EMBL" id="BNCO01000032">
    <property type="protein sequence ID" value="GIL58855.1"/>
    <property type="molecule type" value="Genomic_DNA"/>
</dbReference>
<dbReference type="SUPFAM" id="SSF52402">
    <property type="entry name" value="Adenine nucleotide alpha hydrolases-like"/>
    <property type="match status" value="2"/>
</dbReference>
<evidence type="ECO:0000256" key="1">
    <source>
        <dbReference type="ARBA" id="ARBA00012089"/>
    </source>
</evidence>
<comment type="caution">
    <text evidence="7">The sequence shown here is derived from an EMBL/GenBank/DDBJ whole genome shotgun (WGS) entry which is preliminary data.</text>
</comment>
<evidence type="ECO:0000256" key="2">
    <source>
        <dbReference type="ARBA" id="ARBA00018426"/>
    </source>
</evidence>
<evidence type="ECO:0000313" key="8">
    <source>
        <dbReference type="Proteomes" id="UP000747399"/>
    </source>
</evidence>
<sequence>MAAVQPRGSIARKAAISFTGGKDSMTVLHLMRAPEIVMEAIDDTAWREDVRERIAKVTHCEVALLVTFVPAGRKQSFKAHPLEVVQLQAHALGLPHLVMEVESAPSFLESYKANIRRLREEYGITALATGDILDVCNSFMPRAAAGTGVDLIAPLWGIERRLLLELVWAYSMSPLITCVNVTKFTEVAEVKQAPPLPPPPPASVMPVAEVVTEAEEVAEADAGSEAEAGAGALDITAPVADIEGGTSATKEATEAKAYCDASVSVRSSETTAPQVGLALLGRQLNRQLHEDVLLPAKRMYGVDECGEWGEYHTMVTDSRLFVRPLHLSFEPQREGDFAFLALRLIELDEH</sequence>
<gene>
    <name evidence="7" type="ORF">Vafri_13818</name>
</gene>
<organism evidence="7 8">
    <name type="scientific">Volvox africanus</name>
    <dbReference type="NCBI Taxonomy" id="51714"/>
    <lineage>
        <taxon>Eukaryota</taxon>
        <taxon>Viridiplantae</taxon>
        <taxon>Chlorophyta</taxon>
        <taxon>core chlorophytes</taxon>
        <taxon>Chlorophyceae</taxon>
        <taxon>CS clade</taxon>
        <taxon>Chlamydomonadales</taxon>
        <taxon>Volvocaceae</taxon>
        <taxon>Volvox</taxon>
    </lineage>
</organism>
<dbReference type="InterPro" id="IPR014729">
    <property type="entry name" value="Rossmann-like_a/b/a_fold"/>
</dbReference>
<evidence type="ECO:0000256" key="5">
    <source>
        <dbReference type="ARBA" id="ARBA00048108"/>
    </source>
</evidence>
<keyword evidence="8" id="KW-1185">Reference proteome</keyword>
<dbReference type="AlphaFoldDB" id="A0A8J4F5Z1"/>
<dbReference type="Pfam" id="PF01902">
    <property type="entry name" value="Diphthami_syn_2"/>
    <property type="match status" value="2"/>
</dbReference>
<evidence type="ECO:0000259" key="6">
    <source>
        <dbReference type="Pfam" id="PF01902"/>
    </source>
</evidence>
<feature type="domain" description="Diphthamide synthase" evidence="6">
    <location>
        <begin position="270"/>
        <end position="327"/>
    </location>
</feature>
<dbReference type="InterPro" id="IPR002761">
    <property type="entry name" value="Diphthami_syn_dom"/>
</dbReference>
<dbReference type="Gene3D" id="3.90.1490.10">
    <property type="entry name" value="putative n-type atp pyrophosphatase, domain 2"/>
    <property type="match status" value="1"/>
</dbReference>
<accession>A0A8J4F5Z1</accession>
<feature type="domain" description="Diphthamide synthase" evidence="6">
    <location>
        <begin position="58"/>
        <end position="167"/>
    </location>
</feature>
<dbReference type="GO" id="GO:0017178">
    <property type="term" value="F:diphthine-ammonia ligase activity"/>
    <property type="evidence" value="ECO:0007669"/>
    <property type="project" value="UniProtKB-EC"/>
</dbReference>
<dbReference type="EC" id="6.3.1.14" evidence="1"/>
<proteinExistence type="predicted"/>
<evidence type="ECO:0000256" key="4">
    <source>
        <dbReference type="ARBA" id="ARBA00031552"/>
    </source>
</evidence>
<dbReference type="Proteomes" id="UP000747399">
    <property type="component" value="Unassembled WGS sequence"/>
</dbReference>
<name>A0A8J4F5Z1_9CHLO</name>
<evidence type="ECO:0000313" key="7">
    <source>
        <dbReference type="EMBL" id="GIL58855.1"/>
    </source>
</evidence>
<protein>
    <recommendedName>
        <fullName evidence="2">Diphthine--ammonia ligase</fullName>
        <ecNumber evidence="1">6.3.1.14</ecNumber>
    </recommendedName>
    <alternativeName>
        <fullName evidence="3">Diphthamide synthase</fullName>
    </alternativeName>
    <alternativeName>
        <fullName evidence="4">Diphthamide synthetase</fullName>
    </alternativeName>
</protein>
<reference evidence="7" key="1">
    <citation type="journal article" date="2021" name="Proc. Natl. Acad. Sci. U.S.A.">
        <title>Three genomes in the algal genus Volvox reveal the fate of a haploid sex-determining region after a transition to homothallism.</title>
        <authorList>
            <person name="Yamamoto K."/>
            <person name="Hamaji T."/>
            <person name="Kawai-Toyooka H."/>
            <person name="Matsuzaki R."/>
            <person name="Takahashi F."/>
            <person name="Nishimura Y."/>
            <person name="Kawachi M."/>
            <person name="Noguchi H."/>
            <person name="Minakuchi Y."/>
            <person name="Umen J.G."/>
            <person name="Toyoda A."/>
            <person name="Nozaki H."/>
        </authorList>
    </citation>
    <scope>NUCLEOTIDE SEQUENCE</scope>
    <source>
        <strain evidence="7">NIES-3780</strain>
    </source>
</reference>
<dbReference type="Gene3D" id="3.40.50.620">
    <property type="entry name" value="HUPs"/>
    <property type="match status" value="1"/>
</dbReference>
<evidence type="ECO:0000256" key="3">
    <source>
        <dbReference type="ARBA" id="ARBA00029814"/>
    </source>
</evidence>